<dbReference type="HOGENOM" id="CLU_570329_0_0_1"/>
<evidence type="ECO:0000313" key="3">
    <source>
        <dbReference type="EMBL" id="ABO98704.1"/>
    </source>
</evidence>
<proteinExistence type="predicted"/>
<feature type="coiled-coil region" evidence="1">
    <location>
        <begin position="414"/>
        <end position="441"/>
    </location>
</feature>
<name>A4S4C9_OSTLU</name>
<dbReference type="OrthoDB" id="499000at2759"/>
<dbReference type="AlphaFoldDB" id="A4S4C9"/>
<dbReference type="RefSeq" id="XP_001420411.1">
    <property type="nucleotide sequence ID" value="XM_001420374.1"/>
</dbReference>
<evidence type="ECO:0000256" key="1">
    <source>
        <dbReference type="SAM" id="Coils"/>
    </source>
</evidence>
<feature type="region of interest" description="Disordered" evidence="2">
    <location>
        <begin position="1"/>
        <end position="116"/>
    </location>
</feature>
<reference evidence="3 4" key="1">
    <citation type="journal article" date="2007" name="Proc. Natl. Acad. Sci. U.S.A.">
        <title>The tiny eukaryote Ostreococcus provides genomic insights into the paradox of plankton speciation.</title>
        <authorList>
            <person name="Palenik B."/>
            <person name="Grimwood J."/>
            <person name="Aerts A."/>
            <person name="Rouze P."/>
            <person name="Salamov A."/>
            <person name="Putnam N."/>
            <person name="Dupont C."/>
            <person name="Jorgensen R."/>
            <person name="Derelle E."/>
            <person name="Rombauts S."/>
            <person name="Zhou K."/>
            <person name="Otillar R."/>
            <person name="Merchant S.S."/>
            <person name="Podell S."/>
            <person name="Gaasterland T."/>
            <person name="Napoli C."/>
            <person name="Gendler K."/>
            <person name="Manuell A."/>
            <person name="Tai V."/>
            <person name="Vallon O."/>
            <person name="Piganeau G."/>
            <person name="Jancek S."/>
            <person name="Heijde M."/>
            <person name="Jabbari K."/>
            <person name="Bowler C."/>
            <person name="Lohr M."/>
            <person name="Robbens S."/>
            <person name="Werner G."/>
            <person name="Dubchak I."/>
            <person name="Pazour G.J."/>
            <person name="Ren Q."/>
            <person name="Paulsen I."/>
            <person name="Delwiche C."/>
            <person name="Schmutz J."/>
            <person name="Rokhsar D."/>
            <person name="Van de Peer Y."/>
            <person name="Moreau H."/>
            <person name="Grigoriev I.V."/>
        </authorList>
    </citation>
    <scope>NUCLEOTIDE SEQUENCE [LARGE SCALE GENOMIC DNA]</scope>
    <source>
        <strain evidence="3 4">CCE9901</strain>
    </source>
</reference>
<dbReference type="EMBL" id="CP000591">
    <property type="protein sequence ID" value="ABO98704.1"/>
    <property type="molecule type" value="Genomic_DNA"/>
</dbReference>
<feature type="region of interest" description="Disordered" evidence="2">
    <location>
        <begin position="313"/>
        <end position="351"/>
    </location>
</feature>
<feature type="compositionally biased region" description="Low complexity" evidence="2">
    <location>
        <begin position="15"/>
        <end position="25"/>
    </location>
</feature>
<sequence length="468" mass="49673">VTQKGDDAPRRRSSGRASGDAADLSFSSIPDVSKNASFSGASNSPPGLEPTPASMVGRKLSAGSSSSGRTPPGNRADASFNDSTSSHMTNSSEEGVDGGNNNKRRSSRRTHKGVTRFGEFQSWESVAADEVPPSPAFVGNPRQRQAYLEAYAKARYEEELAERKANGHAVEDTVSDVHSRVAELMKAADEMLPDYAPSPAKSLHAKSLREQLQESWQGKGYYARLMAQMASPSPARPNQRPPHMQRLHQGANDAAAAANKAKLDEAAKQQASLATMSGAALNGFGGGGGGYLFANLPGMAAAAPAPAPPAVVAAKSKAKRKSGDVMPPPGTKRAPEKSPEPTKSEDTAESVTNSILKVQQAIRRLSMSPAPSKMANLAAIDSNSPRMGGTQLKFDSPLSASSVDVDAAIHGSDMEAMRKALRELRRENEDLREKLVTTQREARVAISRVTGDVIARAKIAEQEFSRKF</sequence>
<feature type="compositionally biased region" description="Polar residues" evidence="2">
    <location>
        <begin position="26"/>
        <end position="45"/>
    </location>
</feature>
<feature type="non-terminal residue" evidence="3">
    <location>
        <position position="1"/>
    </location>
</feature>
<dbReference type="KEGG" id="olu:OSTLU_93408"/>
<gene>
    <name evidence="3" type="ORF">OSTLU_93408</name>
</gene>
<feature type="compositionally biased region" description="Polar residues" evidence="2">
    <location>
        <begin position="80"/>
        <end position="93"/>
    </location>
</feature>
<feature type="compositionally biased region" description="Basic and acidic residues" evidence="2">
    <location>
        <begin position="1"/>
        <end position="10"/>
    </location>
</feature>
<evidence type="ECO:0000256" key="2">
    <source>
        <dbReference type="SAM" id="MobiDB-lite"/>
    </source>
</evidence>
<dbReference type="Gramene" id="ABO98704">
    <property type="protein sequence ID" value="ABO98704"/>
    <property type="gene ID" value="OSTLU_93408"/>
</dbReference>
<protein>
    <submittedName>
        <fullName evidence="3">Uncharacterized protein</fullName>
    </submittedName>
</protein>
<dbReference type="GeneID" id="5004286"/>
<dbReference type="OMA" id="EFQSWES"/>
<feature type="compositionally biased region" description="Basic and acidic residues" evidence="2">
    <location>
        <begin position="333"/>
        <end position="346"/>
    </location>
</feature>
<keyword evidence="1" id="KW-0175">Coiled coil</keyword>
<feature type="compositionally biased region" description="Basic residues" evidence="2">
    <location>
        <begin position="102"/>
        <end position="114"/>
    </location>
</feature>
<accession>A4S4C9</accession>
<organism evidence="3 4">
    <name type="scientific">Ostreococcus lucimarinus (strain CCE9901)</name>
    <dbReference type="NCBI Taxonomy" id="436017"/>
    <lineage>
        <taxon>Eukaryota</taxon>
        <taxon>Viridiplantae</taxon>
        <taxon>Chlorophyta</taxon>
        <taxon>Mamiellophyceae</taxon>
        <taxon>Mamiellales</taxon>
        <taxon>Bathycoccaceae</taxon>
        <taxon>Ostreococcus</taxon>
    </lineage>
</organism>
<keyword evidence="4" id="KW-1185">Reference proteome</keyword>
<evidence type="ECO:0000313" key="4">
    <source>
        <dbReference type="Proteomes" id="UP000001568"/>
    </source>
</evidence>
<dbReference type="Proteomes" id="UP000001568">
    <property type="component" value="Chromosome 11"/>
</dbReference>